<dbReference type="OrthoDB" id="9804377at2"/>
<evidence type="ECO:0000313" key="7">
    <source>
        <dbReference type="EMBL" id="VDN45872.1"/>
    </source>
</evidence>
<dbReference type="Proteomes" id="UP000279029">
    <property type="component" value="Chromosome"/>
</dbReference>
<dbReference type="InterPro" id="IPR036759">
    <property type="entry name" value="TPK_catalytic_sf"/>
</dbReference>
<dbReference type="KEGG" id="cbar:PATL70BA_0035"/>
<dbReference type="InterPro" id="IPR006282">
    <property type="entry name" value="Thi_PPkinase"/>
</dbReference>
<dbReference type="GO" id="GO:0030975">
    <property type="term" value="F:thiamine binding"/>
    <property type="evidence" value="ECO:0007669"/>
    <property type="project" value="InterPro"/>
</dbReference>
<dbReference type="GO" id="GO:0016301">
    <property type="term" value="F:kinase activity"/>
    <property type="evidence" value="ECO:0007669"/>
    <property type="project" value="UniProtKB-KW"/>
</dbReference>
<dbReference type="Pfam" id="PF04265">
    <property type="entry name" value="TPK_B1_binding"/>
    <property type="match status" value="1"/>
</dbReference>
<dbReference type="SUPFAM" id="SSF63999">
    <property type="entry name" value="Thiamin pyrophosphokinase, catalytic domain"/>
    <property type="match status" value="1"/>
</dbReference>
<dbReference type="Gene3D" id="3.40.50.10240">
    <property type="entry name" value="Thiamin pyrophosphokinase, catalytic domain"/>
    <property type="match status" value="1"/>
</dbReference>
<dbReference type="InterPro" id="IPR053149">
    <property type="entry name" value="TPK"/>
</dbReference>
<keyword evidence="3 7" id="KW-0418">Kinase</keyword>
<dbReference type="EC" id="2.7.6.2" evidence="5"/>
<protein>
    <recommendedName>
        <fullName evidence="5">Thiamine diphosphokinase</fullName>
        <ecNumber evidence="5">2.7.6.2</ecNumber>
    </recommendedName>
</protein>
<proteinExistence type="predicted"/>
<dbReference type="SUPFAM" id="SSF63862">
    <property type="entry name" value="Thiamin pyrophosphokinase, substrate-binding domain"/>
    <property type="match status" value="1"/>
</dbReference>
<evidence type="ECO:0000259" key="6">
    <source>
        <dbReference type="SMART" id="SM00983"/>
    </source>
</evidence>
<accession>A0A3P7RS75</accession>
<dbReference type="GO" id="GO:0004788">
    <property type="term" value="F:thiamine diphosphokinase activity"/>
    <property type="evidence" value="ECO:0007669"/>
    <property type="project" value="UniProtKB-UniRule"/>
</dbReference>
<dbReference type="PANTHER" id="PTHR41299">
    <property type="entry name" value="THIAMINE PYROPHOSPHOKINASE"/>
    <property type="match status" value="1"/>
</dbReference>
<dbReference type="EMBL" id="LR130778">
    <property type="protein sequence ID" value="VDN45872.1"/>
    <property type="molecule type" value="Genomic_DNA"/>
</dbReference>
<dbReference type="InterPro" id="IPR036371">
    <property type="entry name" value="TPK_B1-bd_sf"/>
</dbReference>
<dbReference type="RefSeq" id="WP_125135467.1">
    <property type="nucleotide sequence ID" value="NZ_LR130778.1"/>
</dbReference>
<dbReference type="InterPro" id="IPR007373">
    <property type="entry name" value="Thiamin_PyroPKinase_B1-bd"/>
</dbReference>
<keyword evidence="1" id="KW-0808">Transferase</keyword>
<name>A0A3P7RS75_9FIRM</name>
<dbReference type="NCBIfam" id="TIGR01378">
    <property type="entry name" value="thi_PPkinase"/>
    <property type="match status" value="1"/>
</dbReference>
<evidence type="ECO:0000256" key="4">
    <source>
        <dbReference type="ARBA" id="ARBA00022840"/>
    </source>
</evidence>
<organism evidence="7 8">
    <name type="scientific">Petrocella atlantisensis</name>
    <dbReference type="NCBI Taxonomy" id="2173034"/>
    <lineage>
        <taxon>Bacteria</taxon>
        <taxon>Bacillati</taxon>
        <taxon>Bacillota</taxon>
        <taxon>Clostridia</taxon>
        <taxon>Lachnospirales</taxon>
        <taxon>Vallitaleaceae</taxon>
        <taxon>Petrocella</taxon>
    </lineage>
</organism>
<evidence type="ECO:0000256" key="1">
    <source>
        <dbReference type="ARBA" id="ARBA00022679"/>
    </source>
</evidence>
<dbReference type="GO" id="GO:0006772">
    <property type="term" value="P:thiamine metabolic process"/>
    <property type="evidence" value="ECO:0007669"/>
    <property type="project" value="UniProtKB-UniRule"/>
</dbReference>
<dbReference type="GO" id="GO:0009229">
    <property type="term" value="P:thiamine diphosphate biosynthetic process"/>
    <property type="evidence" value="ECO:0007669"/>
    <property type="project" value="InterPro"/>
</dbReference>
<dbReference type="AlphaFoldDB" id="A0A3P7RS75"/>
<dbReference type="CDD" id="cd07995">
    <property type="entry name" value="TPK"/>
    <property type="match status" value="1"/>
</dbReference>
<dbReference type="GO" id="GO:0005524">
    <property type="term" value="F:ATP binding"/>
    <property type="evidence" value="ECO:0007669"/>
    <property type="project" value="UniProtKB-KW"/>
</dbReference>
<dbReference type="InterPro" id="IPR007371">
    <property type="entry name" value="TPK_catalytic"/>
</dbReference>
<keyword evidence="8" id="KW-1185">Reference proteome</keyword>
<sequence>MKRALVVTGGHVLTNQLKEVVAQTDFDLKIGVDHGIDYMAECGIVPNIILGDFDSCESNTLAYYEKKNVEKIVFPDKKDMTDTQLAFELMVERSLDEVVVLGASGSRQDHTLANLLLMAYYGKKYKLIYLDAHNRIELAKSYQSIEKSHYDYISLVPLSENVYGVSFLGVKYPLNKATLNAFSSYGISNEITEASAKLWVDEGDLLIIESKDI</sequence>
<evidence type="ECO:0000313" key="8">
    <source>
        <dbReference type="Proteomes" id="UP000279029"/>
    </source>
</evidence>
<evidence type="ECO:0000256" key="2">
    <source>
        <dbReference type="ARBA" id="ARBA00022741"/>
    </source>
</evidence>
<keyword evidence="2" id="KW-0547">Nucleotide-binding</keyword>
<dbReference type="PANTHER" id="PTHR41299:SF1">
    <property type="entry name" value="THIAMINE PYROPHOSPHOKINASE"/>
    <property type="match status" value="1"/>
</dbReference>
<keyword evidence="4" id="KW-0067">ATP-binding</keyword>
<dbReference type="SMART" id="SM00983">
    <property type="entry name" value="TPK_B1_binding"/>
    <property type="match status" value="1"/>
</dbReference>
<evidence type="ECO:0000256" key="5">
    <source>
        <dbReference type="NCBIfam" id="TIGR01378"/>
    </source>
</evidence>
<gene>
    <name evidence="7" type="ORF">PATL70BA_0035</name>
</gene>
<feature type="domain" description="Thiamin pyrophosphokinase thiamin-binding" evidence="6">
    <location>
        <begin position="140"/>
        <end position="206"/>
    </location>
</feature>
<reference evidence="7 8" key="1">
    <citation type="submission" date="2018-09" db="EMBL/GenBank/DDBJ databases">
        <authorList>
            <person name="Postec A."/>
        </authorList>
    </citation>
    <scope>NUCLEOTIDE SEQUENCE [LARGE SCALE GENOMIC DNA]</scope>
    <source>
        <strain evidence="7">70B-A</strain>
    </source>
</reference>
<dbReference type="Pfam" id="PF04263">
    <property type="entry name" value="TPK_catalytic"/>
    <property type="match status" value="1"/>
</dbReference>
<evidence type="ECO:0000256" key="3">
    <source>
        <dbReference type="ARBA" id="ARBA00022777"/>
    </source>
</evidence>